<evidence type="ECO:0000256" key="3">
    <source>
        <dbReference type="ARBA" id="ARBA00022989"/>
    </source>
</evidence>
<dbReference type="InterPro" id="IPR051694">
    <property type="entry name" value="Immunoregulatory_rcpt-like"/>
</dbReference>
<accession>A0ABR1RWI4</accession>
<evidence type="ECO:0000313" key="7">
    <source>
        <dbReference type="EMBL" id="KAK8018603.1"/>
    </source>
</evidence>
<comment type="caution">
    <text evidence="7">The sequence shown here is derived from an EMBL/GenBank/DDBJ whole genome shotgun (WGS) entry which is preliminary data.</text>
</comment>
<keyword evidence="8" id="KW-1185">Reference proteome</keyword>
<feature type="region of interest" description="Disordered" evidence="5">
    <location>
        <begin position="245"/>
        <end position="286"/>
    </location>
</feature>
<dbReference type="Gene3D" id="3.50.4.10">
    <property type="entry name" value="Hepatocyte Growth Factor"/>
    <property type="match status" value="1"/>
</dbReference>
<evidence type="ECO:0000256" key="4">
    <source>
        <dbReference type="ARBA" id="ARBA00023136"/>
    </source>
</evidence>
<name>A0ABR1RWI4_9PEZI</name>
<dbReference type="PANTHER" id="PTHR15549">
    <property type="entry name" value="PAIRED IMMUNOGLOBULIN-LIKE TYPE 2 RECEPTOR"/>
    <property type="match status" value="1"/>
</dbReference>
<reference evidence="7 8" key="1">
    <citation type="submission" date="2023-01" db="EMBL/GenBank/DDBJ databases">
        <title>Analysis of 21 Apiospora genomes using comparative genomics revels a genus with tremendous synthesis potential of carbohydrate active enzymes and secondary metabolites.</title>
        <authorList>
            <person name="Sorensen T."/>
        </authorList>
    </citation>
    <scope>NUCLEOTIDE SEQUENCE [LARGE SCALE GENOMIC DNA]</scope>
    <source>
        <strain evidence="7 8">CBS 20057</strain>
    </source>
</reference>
<evidence type="ECO:0000256" key="2">
    <source>
        <dbReference type="ARBA" id="ARBA00022692"/>
    </source>
</evidence>
<feature type="compositionally biased region" description="Low complexity" evidence="5">
    <location>
        <begin position="246"/>
        <end position="286"/>
    </location>
</feature>
<proteinExistence type="predicted"/>
<organism evidence="7 8">
    <name type="scientific">Apiospora marii</name>
    <dbReference type="NCBI Taxonomy" id="335849"/>
    <lineage>
        <taxon>Eukaryota</taxon>
        <taxon>Fungi</taxon>
        <taxon>Dikarya</taxon>
        <taxon>Ascomycota</taxon>
        <taxon>Pezizomycotina</taxon>
        <taxon>Sordariomycetes</taxon>
        <taxon>Xylariomycetidae</taxon>
        <taxon>Amphisphaeriales</taxon>
        <taxon>Apiosporaceae</taxon>
        <taxon>Apiospora</taxon>
    </lineage>
</organism>
<dbReference type="Proteomes" id="UP001396898">
    <property type="component" value="Unassembled WGS sequence"/>
</dbReference>
<evidence type="ECO:0000256" key="1">
    <source>
        <dbReference type="ARBA" id="ARBA00004167"/>
    </source>
</evidence>
<feature type="compositionally biased region" description="Low complexity" evidence="5">
    <location>
        <begin position="371"/>
        <end position="397"/>
    </location>
</feature>
<gene>
    <name evidence="7" type="ORF">PG991_007793</name>
</gene>
<evidence type="ECO:0008006" key="9">
    <source>
        <dbReference type="Google" id="ProtNLM"/>
    </source>
</evidence>
<feature type="transmembrane region" description="Helical" evidence="6">
    <location>
        <begin position="289"/>
        <end position="310"/>
    </location>
</feature>
<evidence type="ECO:0000256" key="6">
    <source>
        <dbReference type="SAM" id="Phobius"/>
    </source>
</evidence>
<evidence type="ECO:0000256" key="5">
    <source>
        <dbReference type="SAM" id="MobiDB-lite"/>
    </source>
</evidence>
<keyword evidence="2 6" id="KW-0812">Transmembrane</keyword>
<dbReference type="CDD" id="cd12087">
    <property type="entry name" value="TM_EGFR-like"/>
    <property type="match status" value="1"/>
</dbReference>
<comment type="subcellular location">
    <subcellularLocation>
        <location evidence="1">Membrane</location>
        <topology evidence="1">Single-pass membrane protein</topology>
    </subcellularLocation>
</comment>
<feature type="region of interest" description="Disordered" evidence="5">
    <location>
        <begin position="318"/>
        <end position="457"/>
    </location>
</feature>
<evidence type="ECO:0000313" key="8">
    <source>
        <dbReference type="Proteomes" id="UP001396898"/>
    </source>
</evidence>
<keyword evidence="4 6" id="KW-0472">Membrane</keyword>
<dbReference type="EMBL" id="JAQQWI010000010">
    <property type="protein sequence ID" value="KAK8018603.1"/>
    <property type="molecule type" value="Genomic_DNA"/>
</dbReference>
<keyword evidence="3 6" id="KW-1133">Transmembrane helix</keyword>
<feature type="compositionally biased region" description="Polar residues" evidence="5">
    <location>
        <begin position="360"/>
        <end position="370"/>
    </location>
</feature>
<sequence length="457" mass="47665">MDHLDSSNPVPNLSGNGGSLWPRAAAASSSPCPGANNTKITDSKGISYNLLCGTSIVGSDTKSPVQADSLAQCLDLCTSTQGTCAGVTYSNTTCYRKNFVGPSAIKSSGAFAGSEEDNSAVAVIPGPSTDDCKSLGSCYQSSSSDSNGQKTQQQQHGFQLYCGQDYKRDDLTKVFAASMTQCLDACAAAAPQGCVAVAYQSGSRGNGVLNCYLKNGTDTQALVDGSSYDTSAAFMLSASTNNGVCPSSASSPTTSSSSVAASPTTTPMPGSAGPTPEAASSSSTSAGTIAGATVGGVAGLAVLCLLVFMLMRRRKRRAGSDGKHNEGGSAPHANYLQAPSVPPPPSSSNFSNFPEGYGVSTPTSATAYNPQQQQQQQQEQQQGYYAPPHEQFPYHQQQPPPPQEQQKQPETFVQSYYEVDGSPRAVEVEAPMNRPTEMADQSVWSNHEPKTLVMRMR</sequence>
<protein>
    <recommendedName>
        <fullName evidence="9">Apple domain-containing protein</fullName>
    </recommendedName>
</protein>